<dbReference type="RefSeq" id="WP_194027950.1">
    <property type="nucleotide sequence ID" value="NZ_JADEWZ010000003.1"/>
</dbReference>
<sequence>MTQPDFSIYLQSICENDKYRRWWSLYTVTNVEGKIRDESQFSPFDFGLMVERVVPQEKEKTERLSVLKGICMEILIFLYTF</sequence>
<evidence type="ECO:0000313" key="1">
    <source>
        <dbReference type="EMBL" id="MBE9114866.1"/>
    </source>
</evidence>
<comment type="caution">
    <text evidence="1">The sequence shown here is derived from an EMBL/GenBank/DDBJ whole genome shotgun (WGS) entry which is preliminary data.</text>
</comment>
<name>A0A8J7ARM8_9CYAN</name>
<organism evidence="1 2">
    <name type="scientific">Lusitaniella coriacea LEGE 07157</name>
    <dbReference type="NCBI Taxonomy" id="945747"/>
    <lineage>
        <taxon>Bacteria</taxon>
        <taxon>Bacillati</taxon>
        <taxon>Cyanobacteriota</taxon>
        <taxon>Cyanophyceae</taxon>
        <taxon>Spirulinales</taxon>
        <taxon>Lusitaniellaceae</taxon>
        <taxon>Lusitaniella</taxon>
    </lineage>
</organism>
<keyword evidence="2" id="KW-1185">Reference proteome</keyword>
<reference evidence="1" key="1">
    <citation type="submission" date="2020-10" db="EMBL/GenBank/DDBJ databases">
        <authorList>
            <person name="Castelo-Branco R."/>
            <person name="Eusebio N."/>
            <person name="Adriana R."/>
            <person name="Vieira A."/>
            <person name="Brugerolle De Fraissinette N."/>
            <person name="Rezende De Castro R."/>
            <person name="Schneider M.P."/>
            <person name="Vasconcelos V."/>
            <person name="Leao P.N."/>
        </authorList>
    </citation>
    <scope>NUCLEOTIDE SEQUENCE</scope>
    <source>
        <strain evidence="1">LEGE 07157</strain>
    </source>
</reference>
<dbReference type="AlphaFoldDB" id="A0A8J7ARM8"/>
<proteinExistence type="predicted"/>
<gene>
    <name evidence="1" type="ORF">IQ249_03045</name>
</gene>
<accession>A0A8J7ARM8</accession>
<evidence type="ECO:0000313" key="2">
    <source>
        <dbReference type="Proteomes" id="UP000654482"/>
    </source>
</evidence>
<dbReference type="Proteomes" id="UP000654482">
    <property type="component" value="Unassembled WGS sequence"/>
</dbReference>
<protein>
    <submittedName>
        <fullName evidence="1">Uncharacterized protein</fullName>
    </submittedName>
</protein>
<dbReference type="EMBL" id="JADEWZ010000003">
    <property type="protein sequence ID" value="MBE9114866.1"/>
    <property type="molecule type" value="Genomic_DNA"/>
</dbReference>